<feature type="compositionally biased region" description="Basic and acidic residues" evidence="1">
    <location>
        <begin position="1"/>
        <end position="13"/>
    </location>
</feature>
<feature type="compositionally biased region" description="Acidic residues" evidence="1">
    <location>
        <begin position="75"/>
        <end position="87"/>
    </location>
</feature>
<accession>A0A8H4R4Z9</accession>
<gene>
    <name evidence="2" type="ORF">D9613_012123</name>
</gene>
<reference evidence="2 3" key="1">
    <citation type="submission" date="2019-12" db="EMBL/GenBank/DDBJ databases">
        <authorList>
            <person name="Floudas D."/>
            <person name="Bentzer J."/>
            <person name="Ahren D."/>
            <person name="Johansson T."/>
            <person name="Persson P."/>
            <person name="Tunlid A."/>
        </authorList>
    </citation>
    <scope>NUCLEOTIDE SEQUENCE [LARGE SCALE GENOMIC DNA]</scope>
    <source>
        <strain evidence="2 3">CBS 102.39</strain>
    </source>
</reference>
<evidence type="ECO:0000256" key="1">
    <source>
        <dbReference type="SAM" id="MobiDB-lite"/>
    </source>
</evidence>
<name>A0A8H4R4Z9_9AGAR</name>
<protein>
    <submittedName>
        <fullName evidence="2">Uncharacterized protein</fullName>
    </submittedName>
</protein>
<organism evidence="2 3">
    <name type="scientific">Agrocybe pediades</name>
    <dbReference type="NCBI Taxonomy" id="84607"/>
    <lineage>
        <taxon>Eukaryota</taxon>
        <taxon>Fungi</taxon>
        <taxon>Dikarya</taxon>
        <taxon>Basidiomycota</taxon>
        <taxon>Agaricomycotina</taxon>
        <taxon>Agaricomycetes</taxon>
        <taxon>Agaricomycetidae</taxon>
        <taxon>Agaricales</taxon>
        <taxon>Agaricineae</taxon>
        <taxon>Strophariaceae</taxon>
        <taxon>Agrocybe</taxon>
    </lineage>
</organism>
<feature type="region of interest" description="Disordered" evidence="1">
    <location>
        <begin position="1"/>
        <end position="23"/>
    </location>
</feature>
<comment type="caution">
    <text evidence="2">The sequence shown here is derived from an EMBL/GenBank/DDBJ whole genome shotgun (WGS) entry which is preliminary data.</text>
</comment>
<evidence type="ECO:0000313" key="3">
    <source>
        <dbReference type="Proteomes" id="UP000521872"/>
    </source>
</evidence>
<feature type="region of interest" description="Disordered" evidence="1">
    <location>
        <begin position="75"/>
        <end position="107"/>
    </location>
</feature>
<dbReference type="AlphaFoldDB" id="A0A8H4R4Z9"/>
<dbReference type="EMBL" id="JAACJL010000004">
    <property type="protein sequence ID" value="KAF4621832.1"/>
    <property type="molecule type" value="Genomic_DNA"/>
</dbReference>
<evidence type="ECO:0000313" key="2">
    <source>
        <dbReference type="EMBL" id="KAF4621832.1"/>
    </source>
</evidence>
<keyword evidence="3" id="KW-1185">Reference proteome</keyword>
<sequence length="180" mass="20229">MGQRDHPPRRTDPSDDETSAGVYHEKRLFLLRGGSDGQVRRSDPYIECTTRFGCRDELVVAYGVDGAHAEELLGYDDDEDDDEDEEGAMVAAGDESDDDGMGGGPRCGEDYNQFKTRIRLQETQRAEKLRRPGGVKTQQAMVKAWAEFCATALNKGDIQDDIIDEHHLLLFIKYCSERPK</sequence>
<dbReference type="Proteomes" id="UP000521872">
    <property type="component" value="Unassembled WGS sequence"/>
</dbReference>
<proteinExistence type="predicted"/>